<feature type="transmembrane region" description="Helical" evidence="1">
    <location>
        <begin position="279"/>
        <end position="298"/>
    </location>
</feature>
<keyword evidence="4" id="KW-1185">Reference proteome</keyword>
<reference evidence="3 4" key="1">
    <citation type="submission" date="2023-07" db="EMBL/GenBank/DDBJ databases">
        <title>Closed genoem sequence of Methanomicrococcus sp. Hf6.</title>
        <authorList>
            <person name="Poehlein A."/>
            <person name="Protasov E."/>
            <person name="Platt K."/>
            <person name="Reeh H."/>
            <person name="Daniel R."/>
            <person name="Brune A."/>
        </authorList>
    </citation>
    <scope>NUCLEOTIDE SEQUENCE [LARGE SCALE GENOMIC DNA]</scope>
    <source>
        <strain evidence="3 4">Hf6</strain>
    </source>
</reference>
<keyword evidence="1" id="KW-1133">Transmembrane helix</keyword>
<dbReference type="Pfam" id="PF07581">
    <property type="entry name" value="Glug"/>
    <property type="match status" value="1"/>
</dbReference>
<sequence>MKFKKLFILVFLFSFLFLLPCCHATSYPGEPTLVHKISTAEDLKKIGTEWPLNDAYDLESDIIIDSDTWTCIGNFDTPFVGMFEGAGYSIIFEGDISFVQTSDLENEFDGYGFFGNTGGAAKIWNLTLVFNGNIANSQNNNVGTLVGVMNNGTEVNFNPSYILNCSVKGNGSAIYGKNNVGGFVGTVFDGAIDSSSSDIIVFANEQNAGGFIGYIDTGNISNCSAIGASQSNNSQNKFIGGLNENNSYTDYNNSYNVVNYPEYPQTEEIVCYEYNLRPLVFALILLIVIIIIGAVWYFKNRKT</sequence>
<name>A0AA96ZRZ6_9EURY</name>
<proteinExistence type="predicted"/>
<protein>
    <recommendedName>
        <fullName evidence="2">GLUG domain-containing protein</fullName>
    </recommendedName>
</protein>
<evidence type="ECO:0000259" key="2">
    <source>
        <dbReference type="Pfam" id="PF07581"/>
    </source>
</evidence>
<accession>A0AA96ZRZ6</accession>
<dbReference type="Gene3D" id="2.160.20.110">
    <property type="match status" value="1"/>
</dbReference>
<evidence type="ECO:0000313" key="4">
    <source>
        <dbReference type="Proteomes" id="UP001302978"/>
    </source>
</evidence>
<feature type="domain" description="GLUG" evidence="2">
    <location>
        <begin position="206"/>
        <end position="227"/>
    </location>
</feature>
<gene>
    <name evidence="3" type="ORF">MmiHf6_01520</name>
</gene>
<evidence type="ECO:0000256" key="1">
    <source>
        <dbReference type="SAM" id="Phobius"/>
    </source>
</evidence>
<evidence type="ECO:0000313" key="3">
    <source>
        <dbReference type="EMBL" id="WNY22864.1"/>
    </source>
</evidence>
<dbReference type="KEGG" id="mehf:MmiHf6_01520"/>
<dbReference type="EMBL" id="CP131059">
    <property type="protein sequence ID" value="WNY22864.1"/>
    <property type="molecule type" value="Genomic_DNA"/>
</dbReference>
<dbReference type="AlphaFoldDB" id="A0AA96ZRZ6"/>
<organism evidence="3 4">
    <name type="scientific">Methanimicrococcus hongohii</name>
    <dbReference type="NCBI Taxonomy" id="3028295"/>
    <lineage>
        <taxon>Archaea</taxon>
        <taxon>Methanobacteriati</taxon>
        <taxon>Methanobacteriota</taxon>
        <taxon>Stenosarchaea group</taxon>
        <taxon>Methanomicrobia</taxon>
        <taxon>Methanosarcinales</taxon>
        <taxon>Methanosarcinaceae</taxon>
        <taxon>Methanimicrococcus</taxon>
    </lineage>
</organism>
<dbReference type="InterPro" id="IPR011493">
    <property type="entry name" value="GLUG"/>
</dbReference>
<dbReference type="Proteomes" id="UP001302978">
    <property type="component" value="Chromosome"/>
</dbReference>
<keyword evidence="1" id="KW-0812">Transmembrane</keyword>
<keyword evidence="1" id="KW-0472">Membrane</keyword>